<evidence type="ECO:0000256" key="1">
    <source>
        <dbReference type="ARBA" id="ARBA00001946"/>
    </source>
</evidence>
<comment type="miscellaneous">
    <text evidence="9">The a and c carboxylates of cobyrinate are activated for nucleophilic attack via formation of a phosphorylated intermediate by ATP. CbiA catalyzes first the amidation of the c-carboxylate, and then that of the a-carboxylate.</text>
</comment>
<sequence length="464" mass="50700">MAHLMISAAHKSSGKTTISIGLCAALRARGYDVQPFKKGPDYIDPLWLGQAAGRSCYNLDFFTMGREEIPRLFRQRMVGADIGIIEGNKGLYDGLDLNGSNSNAALAALLQAPVVLVLDTRGMTRGIAPLILGYQAFDENIRIAGVVLNSVGGSRHETKLRNVIEHYTEVKVIGAVPRNDVVQIDERHLGLMPSNETKAAQQRIDAIADHVGSNVDLQALMDIASLAPDVSPEKAPEGGQASPDEVSIVYARDAAFGFYYPDDLQALENAGARLIPIDTLNDVAMPIADGLFIGGGFPETAMDALQANSSLRRSIRDFIEQGGPAYAECGGLMYLCRSLQWNEKSSQMVGVIPADVKMHQKPQGRGYVRLCETSHHPWPAEKSFSPQVNAHEFHYSGLESLDATLKFAYKVERGFGVDGVHDGLVYKNLLANYSHMRNVGSNHWAERFVAHVRACKHSKKTKRT</sequence>
<dbReference type="UniPathway" id="UPA00148">
    <property type="reaction ID" value="UER00231"/>
</dbReference>
<keyword evidence="4 9" id="KW-0436">Ligase</keyword>
<dbReference type="GO" id="GO:0005524">
    <property type="term" value="F:ATP binding"/>
    <property type="evidence" value="ECO:0007669"/>
    <property type="project" value="UniProtKB-UniRule"/>
</dbReference>
<dbReference type="InterPro" id="IPR027417">
    <property type="entry name" value="P-loop_NTPase"/>
</dbReference>
<organism evidence="12">
    <name type="scientific">Thiolapillus brandeum</name>
    <dbReference type="NCBI Taxonomy" id="1076588"/>
    <lineage>
        <taxon>Bacteria</taxon>
        <taxon>Pseudomonadati</taxon>
        <taxon>Pseudomonadota</taxon>
        <taxon>Gammaproteobacteria</taxon>
        <taxon>Chromatiales</taxon>
        <taxon>Sedimenticolaceae</taxon>
        <taxon>Thiolapillus</taxon>
    </lineage>
</organism>
<keyword evidence="5 9" id="KW-0547">Nucleotide-binding</keyword>
<evidence type="ECO:0000259" key="10">
    <source>
        <dbReference type="Pfam" id="PF01656"/>
    </source>
</evidence>
<keyword evidence="8 9" id="KW-0315">Glutamine amidotransferase</keyword>
<dbReference type="EC" id="6.3.5.11" evidence="9"/>
<dbReference type="GO" id="GO:0042242">
    <property type="term" value="F:cobyrinic acid a,c-diamide synthase activity"/>
    <property type="evidence" value="ECO:0007669"/>
    <property type="project" value="UniProtKB-UniRule"/>
</dbReference>
<dbReference type="GO" id="GO:0009236">
    <property type="term" value="P:cobalamin biosynthetic process"/>
    <property type="evidence" value="ECO:0007669"/>
    <property type="project" value="UniProtKB-UniRule"/>
</dbReference>
<dbReference type="CDD" id="cd03130">
    <property type="entry name" value="GATase1_CobB"/>
    <property type="match status" value="1"/>
</dbReference>
<dbReference type="Proteomes" id="UP000885822">
    <property type="component" value="Unassembled WGS sequence"/>
</dbReference>
<dbReference type="InterPro" id="IPR004484">
    <property type="entry name" value="CbiA/CobB_synth"/>
</dbReference>
<comment type="pathway">
    <text evidence="9">Cofactor biosynthesis; adenosylcobalamin biosynthesis; cob(II)yrinate a,c-diamide from sirohydrochlorin (anaerobic route): step 10/10.</text>
</comment>
<keyword evidence="3 9" id="KW-0169">Cobalamin biosynthesis</keyword>
<feature type="active site" description="Nucleophile" evidence="9">
    <location>
        <position position="329"/>
    </location>
</feature>
<dbReference type="HAMAP" id="MF_00027">
    <property type="entry name" value="CobB_CbiA"/>
    <property type="match status" value="1"/>
</dbReference>
<keyword evidence="6 9" id="KW-0067">ATP-binding</keyword>
<evidence type="ECO:0000256" key="5">
    <source>
        <dbReference type="ARBA" id="ARBA00022741"/>
    </source>
</evidence>
<comment type="function">
    <text evidence="9">Catalyzes the ATP-dependent amidation of the two carboxylate groups at positions a and c of cobyrinate, using either L-glutamine or ammonia as the nitrogen source.</text>
</comment>
<evidence type="ECO:0000256" key="6">
    <source>
        <dbReference type="ARBA" id="ARBA00022840"/>
    </source>
</evidence>
<dbReference type="EMBL" id="DRCV01000058">
    <property type="protein sequence ID" value="HDK37640.1"/>
    <property type="molecule type" value="Genomic_DNA"/>
</dbReference>
<gene>
    <name evidence="12" type="primary">cobB</name>
    <name evidence="9" type="synonym">cbiA</name>
    <name evidence="12" type="ORF">ENG92_01295</name>
</gene>
<evidence type="ECO:0000313" key="12">
    <source>
        <dbReference type="EMBL" id="HDK37640.1"/>
    </source>
</evidence>
<dbReference type="PROSITE" id="PS51274">
    <property type="entry name" value="GATASE_COBBQ"/>
    <property type="match status" value="1"/>
</dbReference>
<evidence type="ECO:0000256" key="7">
    <source>
        <dbReference type="ARBA" id="ARBA00022842"/>
    </source>
</evidence>
<feature type="domain" description="CobB/CobQ-like glutamine amidotransferase" evidence="11">
    <location>
        <begin position="248"/>
        <end position="436"/>
    </location>
</feature>
<dbReference type="NCBIfam" id="TIGR00379">
    <property type="entry name" value="cobB"/>
    <property type="match status" value="1"/>
</dbReference>
<comment type="domain">
    <text evidence="9">Comprises of two domains. The C-terminal domain contains the binding site for glutamine and catalyzes the hydrolysis of this substrate to glutamate and ammonia. The N-terminal domain is anticipated to bind ATP and cobyrinate and catalyzes the ultimate synthesis of the diamide product. The ammonia produced via the glutaminase domain is probably translocated to the adjacent domain via a molecular tunnel, where it reacts with an activated intermediate.</text>
</comment>
<evidence type="ECO:0000256" key="2">
    <source>
        <dbReference type="ARBA" id="ARBA00006205"/>
    </source>
</evidence>
<feature type="domain" description="CobQ/CobB/MinD/ParA nucleotide binding" evidence="10">
    <location>
        <begin position="12"/>
        <end position="188"/>
    </location>
</feature>
<name>A0A831K832_9GAMM</name>
<dbReference type="PANTHER" id="PTHR43873">
    <property type="entry name" value="COBYRINATE A,C-DIAMIDE SYNTHASE"/>
    <property type="match status" value="1"/>
</dbReference>
<dbReference type="Pfam" id="PF01656">
    <property type="entry name" value="CbiA"/>
    <property type="match status" value="1"/>
</dbReference>
<dbReference type="PANTHER" id="PTHR43873:SF1">
    <property type="entry name" value="COBYRINATE A,C-DIAMIDE SYNTHASE"/>
    <property type="match status" value="1"/>
</dbReference>
<keyword evidence="7 9" id="KW-0460">Magnesium</keyword>
<evidence type="ECO:0000256" key="9">
    <source>
        <dbReference type="HAMAP-Rule" id="MF_00027"/>
    </source>
</evidence>
<dbReference type="SUPFAM" id="SSF52540">
    <property type="entry name" value="P-loop containing nucleoside triphosphate hydrolases"/>
    <property type="match status" value="1"/>
</dbReference>
<dbReference type="InterPro" id="IPR029062">
    <property type="entry name" value="Class_I_gatase-like"/>
</dbReference>
<comment type="catalytic activity">
    <reaction evidence="9">
        <text>cob(II)yrinate + 2 L-glutamine + 2 ATP + 2 H2O = cob(II)yrinate a,c diamide + 2 L-glutamate + 2 ADP + 2 phosphate + 2 H(+)</text>
        <dbReference type="Rhea" id="RHEA:26289"/>
        <dbReference type="ChEBI" id="CHEBI:15377"/>
        <dbReference type="ChEBI" id="CHEBI:15378"/>
        <dbReference type="ChEBI" id="CHEBI:29985"/>
        <dbReference type="ChEBI" id="CHEBI:30616"/>
        <dbReference type="ChEBI" id="CHEBI:43474"/>
        <dbReference type="ChEBI" id="CHEBI:58359"/>
        <dbReference type="ChEBI" id="CHEBI:58537"/>
        <dbReference type="ChEBI" id="CHEBI:58894"/>
        <dbReference type="ChEBI" id="CHEBI:456216"/>
        <dbReference type="EC" id="6.3.5.11"/>
    </reaction>
</comment>
<comment type="cofactor">
    <cofactor evidence="1 9">
        <name>Mg(2+)</name>
        <dbReference type="ChEBI" id="CHEBI:18420"/>
    </cofactor>
</comment>
<reference evidence="12" key="1">
    <citation type="journal article" date="2020" name="mSystems">
        <title>Genome- and Community-Level Interaction Insights into Carbon Utilization and Element Cycling Functions of Hydrothermarchaeota in Hydrothermal Sediment.</title>
        <authorList>
            <person name="Zhou Z."/>
            <person name="Liu Y."/>
            <person name="Xu W."/>
            <person name="Pan J."/>
            <person name="Luo Z.H."/>
            <person name="Li M."/>
        </authorList>
    </citation>
    <scope>NUCLEOTIDE SEQUENCE [LARGE SCALE GENOMIC DNA]</scope>
    <source>
        <strain evidence="12">HyVt-26</strain>
    </source>
</reference>
<accession>A0A831K832</accession>
<comment type="similarity">
    <text evidence="9">Belongs to the CobB/CbiA family.</text>
</comment>
<protein>
    <recommendedName>
        <fullName evidence="9">Cobyrinate a,c-diamide synthase</fullName>
        <ecNumber evidence="9">6.3.5.11</ecNumber>
    </recommendedName>
    <alternativeName>
        <fullName evidence="9">Cobyrinic acid a,c-diamide synthetase</fullName>
    </alternativeName>
</protein>
<proteinExistence type="inferred from homology"/>
<dbReference type="SUPFAM" id="SSF52317">
    <property type="entry name" value="Class I glutamine amidotransferase-like"/>
    <property type="match status" value="1"/>
</dbReference>
<dbReference type="CDD" id="cd05388">
    <property type="entry name" value="CobB_N"/>
    <property type="match status" value="1"/>
</dbReference>
<evidence type="ECO:0000259" key="11">
    <source>
        <dbReference type="Pfam" id="PF07685"/>
    </source>
</evidence>
<dbReference type="InterPro" id="IPR002586">
    <property type="entry name" value="CobQ/CobB/MinD/ParA_Nub-bd_dom"/>
</dbReference>
<dbReference type="Gene3D" id="3.40.50.300">
    <property type="entry name" value="P-loop containing nucleotide triphosphate hydrolases"/>
    <property type="match status" value="2"/>
</dbReference>
<evidence type="ECO:0000256" key="3">
    <source>
        <dbReference type="ARBA" id="ARBA00022573"/>
    </source>
</evidence>
<evidence type="ECO:0000256" key="4">
    <source>
        <dbReference type="ARBA" id="ARBA00022598"/>
    </source>
</evidence>
<feature type="site" description="Increases nucleophilicity of active site Cys" evidence="9">
    <location>
        <position position="435"/>
    </location>
</feature>
<dbReference type="NCBIfam" id="NF002204">
    <property type="entry name" value="PRK01077.1"/>
    <property type="match status" value="1"/>
</dbReference>
<comment type="caution">
    <text evidence="12">The sequence shown here is derived from an EMBL/GenBank/DDBJ whole genome shotgun (WGS) entry which is preliminary data.</text>
</comment>
<dbReference type="InterPro" id="IPR011698">
    <property type="entry name" value="GATase_3"/>
</dbReference>
<evidence type="ECO:0000256" key="8">
    <source>
        <dbReference type="ARBA" id="ARBA00022962"/>
    </source>
</evidence>
<dbReference type="Pfam" id="PF07685">
    <property type="entry name" value="GATase_3"/>
    <property type="match status" value="1"/>
</dbReference>
<dbReference type="Gene3D" id="3.40.50.880">
    <property type="match status" value="1"/>
</dbReference>
<dbReference type="AlphaFoldDB" id="A0A831K832"/>
<comment type="similarity">
    <text evidence="2">Belongs to the CobB/CobQ family. CobQ subfamily.</text>
</comment>